<dbReference type="PROSITE" id="PS50297">
    <property type="entry name" value="ANK_REP_REGION"/>
    <property type="match status" value="1"/>
</dbReference>
<dbReference type="PANTHER" id="PTHR24198">
    <property type="entry name" value="ANKYRIN REPEAT AND PROTEIN KINASE DOMAIN-CONTAINING PROTEIN"/>
    <property type="match status" value="1"/>
</dbReference>
<reference evidence="4 5" key="1">
    <citation type="submission" date="2016-04" db="EMBL/GenBank/DDBJ databases">
        <title>The genome of Intoshia linei affirms orthonectids as highly simplified spiralians.</title>
        <authorList>
            <person name="Mikhailov K.V."/>
            <person name="Slusarev G.S."/>
            <person name="Nikitin M.A."/>
            <person name="Logacheva M.D."/>
            <person name="Penin A."/>
            <person name="Aleoshin V."/>
            <person name="Panchin Y.V."/>
        </authorList>
    </citation>
    <scope>NUCLEOTIDE SEQUENCE [LARGE SCALE GENOMIC DNA]</scope>
    <source>
        <strain evidence="4">Intl2013</strain>
        <tissue evidence="4">Whole animal</tissue>
    </source>
</reference>
<dbReference type="SMART" id="SM00248">
    <property type="entry name" value="ANK"/>
    <property type="match status" value="2"/>
</dbReference>
<dbReference type="AlphaFoldDB" id="A0A177B2J9"/>
<dbReference type="OrthoDB" id="539213at2759"/>
<proteinExistence type="predicted"/>
<dbReference type="PROSITE" id="PS50088">
    <property type="entry name" value="ANK_REPEAT"/>
    <property type="match status" value="2"/>
</dbReference>
<gene>
    <name evidence="4" type="ORF">A3Q56_03761</name>
</gene>
<organism evidence="4 5">
    <name type="scientific">Intoshia linei</name>
    <dbReference type="NCBI Taxonomy" id="1819745"/>
    <lineage>
        <taxon>Eukaryota</taxon>
        <taxon>Metazoa</taxon>
        <taxon>Spiralia</taxon>
        <taxon>Lophotrochozoa</taxon>
        <taxon>Mesozoa</taxon>
        <taxon>Orthonectida</taxon>
        <taxon>Rhopaluridae</taxon>
        <taxon>Intoshia</taxon>
    </lineage>
</organism>
<dbReference type="InterPro" id="IPR036770">
    <property type="entry name" value="Ankyrin_rpt-contain_sf"/>
</dbReference>
<accession>A0A177B2J9</accession>
<dbReference type="SUPFAM" id="SSF48403">
    <property type="entry name" value="Ankyrin repeat"/>
    <property type="match status" value="1"/>
</dbReference>
<dbReference type="InterPro" id="IPR002110">
    <property type="entry name" value="Ankyrin_rpt"/>
</dbReference>
<evidence type="ECO:0000256" key="3">
    <source>
        <dbReference type="PROSITE-ProRule" id="PRU00023"/>
    </source>
</evidence>
<name>A0A177B2J9_9BILA</name>
<keyword evidence="2 3" id="KW-0040">ANK repeat</keyword>
<dbReference type="Proteomes" id="UP000078046">
    <property type="component" value="Unassembled WGS sequence"/>
</dbReference>
<feature type="repeat" description="ANK" evidence="3">
    <location>
        <begin position="79"/>
        <end position="111"/>
    </location>
</feature>
<keyword evidence="5" id="KW-1185">Reference proteome</keyword>
<keyword evidence="1" id="KW-0677">Repeat</keyword>
<protein>
    <submittedName>
        <fullName evidence="4">Uncharacterized protein</fullName>
    </submittedName>
</protein>
<evidence type="ECO:0000313" key="4">
    <source>
        <dbReference type="EMBL" id="OAF68505.1"/>
    </source>
</evidence>
<evidence type="ECO:0000256" key="2">
    <source>
        <dbReference type="ARBA" id="ARBA00023043"/>
    </source>
</evidence>
<dbReference type="Pfam" id="PF12796">
    <property type="entry name" value="Ank_2"/>
    <property type="match status" value="1"/>
</dbReference>
<comment type="caution">
    <text evidence="4">The sequence shown here is derived from an EMBL/GenBank/DDBJ whole genome shotgun (WGS) entry which is preliminary data.</text>
</comment>
<feature type="repeat" description="ANK" evidence="3">
    <location>
        <begin position="45"/>
        <end position="78"/>
    </location>
</feature>
<evidence type="ECO:0000256" key="1">
    <source>
        <dbReference type="ARBA" id="ARBA00022737"/>
    </source>
</evidence>
<sequence length="319" mass="36760">MLSKSKSSKRYSKEVKESIFDISRSGNIELLMKAKRRWLNHADLDGITPLMITAMDNDLSHALKYLLNRRCSINEVDLKGCSALHHACKMKCHENVRILLDAGANMWMLNDEGSTPYLLALRCRSLKCQAILLNFEKDYIQNHPRKVDKMMKDAKKIMIRRKSLDTTFIHNTALTRSRGKSIILSMTKFNIASHFKNSPLARSKLSNVYVSNPNLSYIKDENVKNKQKSNNCTMSRKESKEILKNKFRSVSIRPSERNCKPLQVLSLYDMQKLSNEYNREIIKHKSSPSSSTCVTPTPIKEMVKKSVTYDPAFQNIFNF</sequence>
<dbReference type="Gene3D" id="1.25.40.20">
    <property type="entry name" value="Ankyrin repeat-containing domain"/>
    <property type="match status" value="1"/>
</dbReference>
<evidence type="ECO:0000313" key="5">
    <source>
        <dbReference type="Proteomes" id="UP000078046"/>
    </source>
</evidence>
<dbReference type="PANTHER" id="PTHR24198:SF165">
    <property type="entry name" value="ANKYRIN REPEAT-CONTAINING PROTEIN-RELATED"/>
    <property type="match status" value="1"/>
</dbReference>
<dbReference type="EMBL" id="LWCA01000434">
    <property type="protein sequence ID" value="OAF68505.1"/>
    <property type="molecule type" value="Genomic_DNA"/>
</dbReference>